<comment type="catalytic activity">
    <reaction evidence="2">
        <text>4-amino-2-methyl-5-(phosphooxymethyl)pyrimidine + ATP = 4-amino-2-methyl-5-(diphosphooxymethyl)pyrimidine + ADP</text>
        <dbReference type="Rhea" id="RHEA:19893"/>
        <dbReference type="ChEBI" id="CHEBI:30616"/>
        <dbReference type="ChEBI" id="CHEBI:57841"/>
        <dbReference type="ChEBI" id="CHEBI:58354"/>
        <dbReference type="ChEBI" id="CHEBI:456216"/>
        <dbReference type="EC" id="2.7.4.7"/>
    </reaction>
</comment>
<evidence type="ECO:0000256" key="6">
    <source>
        <dbReference type="ARBA" id="ARBA00022777"/>
    </source>
</evidence>
<dbReference type="Proteomes" id="UP000243002">
    <property type="component" value="Unassembled WGS sequence"/>
</dbReference>
<keyword evidence="4" id="KW-0808">Transferase</keyword>
<evidence type="ECO:0000313" key="10">
    <source>
        <dbReference type="EMBL" id="PSJ06920.1"/>
    </source>
</evidence>
<evidence type="ECO:0000256" key="7">
    <source>
        <dbReference type="ARBA" id="ARBA00022840"/>
    </source>
</evidence>
<dbReference type="EMBL" id="PXXO01000002">
    <property type="protein sequence ID" value="PSJ06920.1"/>
    <property type="molecule type" value="Genomic_DNA"/>
</dbReference>
<dbReference type="GO" id="GO:0009228">
    <property type="term" value="P:thiamine biosynthetic process"/>
    <property type="evidence" value="ECO:0007669"/>
    <property type="project" value="UniProtKB-KW"/>
</dbReference>
<evidence type="ECO:0000256" key="1">
    <source>
        <dbReference type="ARBA" id="ARBA00000151"/>
    </source>
</evidence>
<dbReference type="InterPro" id="IPR004399">
    <property type="entry name" value="HMP/HMP-P_kinase_dom"/>
</dbReference>
<protein>
    <submittedName>
        <fullName evidence="10">Bifunctional hydroxymethylpyrimidine kinase/phosphomethylpyrimidine kinase</fullName>
    </submittedName>
</protein>
<dbReference type="RefSeq" id="WP_106501892.1">
    <property type="nucleotide sequence ID" value="NZ_PXXO01000002.1"/>
</dbReference>
<keyword evidence="5" id="KW-0547">Nucleotide-binding</keyword>
<dbReference type="NCBIfam" id="TIGR00097">
    <property type="entry name" value="HMP-P_kinase"/>
    <property type="match status" value="1"/>
</dbReference>
<dbReference type="AlphaFoldDB" id="A0A2P7N0C5"/>
<comment type="pathway">
    <text evidence="3">Cofactor biosynthesis; thiamine diphosphate biosynthesis; 4-amino-2-methyl-5-diphosphomethylpyrimidine from 5-amino-1-(5-phospho-D-ribosyl)imidazole: step 3/3.</text>
</comment>
<dbReference type="OrthoDB" id="9810880at2"/>
<dbReference type="InterPro" id="IPR013749">
    <property type="entry name" value="PM/HMP-P_kinase-1"/>
</dbReference>
<evidence type="ECO:0000256" key="3">
    <source>
        <dbReference type="ARBA" id="ARBA00004769"/>
    </source>
</evidence>
<evidence type="ECO:0000256" key="8">
    <source>
        <dbReference type="ARBA" id="ARBA00022977"/>
    </source>
</evidence>
<dbReference type="PANTHER" id="PTHR20858">
    <property type="entry name" value="PHOSPHOMETHYLPYRIMIDINE KINASE"/>
    <property type="match status" value="1"/>
</dbReference>
<evidence type="ECO:0000256" key="5">
    <source>
        <dbReference type="ARBA" id="ARBA00022741"/>
    </source>
</evidence>
<dbReference type="FunFam" id="3.40.1190.20:FF:000003">
    <property type="entry name" value="Phosphomethylpyrimidine kinase ThiD"/>
    <property type="match status" value="1"/>
</dbReference>
<proteinExistence type="predicted"/>
<keyword evidence="6 10" id="KW-0418">Kinase</keyword>
<evidence type="ECO:0000256" key="2">
    <source>
        <dbReference type="ARBA" id="ARBA00000565"/>
    </source>
</evidence>
<dbReference type="SUPFAM" id="SSF53613">
    <property type="entry name" value="Ribokinase-like"/>
    <property type="match status" value="1"/>
</dbReference>
<dbReference type="GO" id="GO:0008902">
    <property type="term" value="F:hydroxymethylpyrimidine kinase activity"/>
    <property type="evidence" value="ECO:0007669"/>
    <property type="project" value="UniProtKB-EC"/>
</dbReference>
<dbReference type="PANTHER" id="PTHR20858:SF17">
    <property type="entry name" value="HYDROXYMETHYLPYRIMIDINE_PHOSPHOMETHYLPYRIMIDINE KINASE THI20-RELATED"/>
    <property type="match status" value="1"/>
</dbReference>
<evidence type="ECO:0000256" key="4">
    <source>
        <dbReference type="ARBA" id="ARBA00022679"/>
    </source>
</evidence>
<name>A0A2P7N0C5_9CYAN</name>
<gene>
    <name evidence="10" type="primary">thiD</name>
    <name evidence="10" type="ORF">C7K55_02895</name>
</gene>
<comment type="caution">
    <text evidence="10">The sequence shown here is derived from an EMBL/GenBank/DDBJ whole genome shotgun (WGS) entry which is preliminary data.</text>
</comment>
<accession>A0A2P7N0C5</accession>
<dbReference type="CDD" id="cd01169">
    <property type="entry name" value="HMPP_kinase"/>
    <property type="match status" value="1"/>
</dbReference>
<dbReference type="GO" id="GO:0005524">
    <property type="term" value="F:ATP binding"/>
    <property type="evidence" value="ECO:0007669"/>
    <property type="project" value="UniProtKB-KW"/>
</dbReference>
<dbReference type="Pfam" id="PF08543">
    <property type="entry name" value="Phos_pyr_kin"/>
    <property type="match status" value="1"/>
</dbReference>
<dbReference type="InterPro" id="IPR029056">
    <property type="entry name" value="Ribokinase-like"/>
</dbReference>
<organism evidence="10 11">
    <name type="scientific">Cyanobium usitatum str. Tous</name>
    <dbReference type="NCBI Taxonomy" id="2116684"/>
    <lineage>
        <taxon>Bacteria</taxon>
        <taxon>Bacillati</taxon>
        <taxon>Cyanobacteriota</taxon>
        <taxon>Cyanophyceae</taxon>
        <taxon>Synechococcales</taxon>
        <taxon>Prochlorococcaceae</taxon>
        <taxon>Cyanobium</taxon>
    </lineage>
</organism>
<dbReference type="GO" id="GO:0005829">
    <property type="term" value="C:cytosol"/>
    <property type="evidence" value="ECO:0007669"/>
    <property type="project" value="TreeGrafter"/>
</dbReference>
<evidence type="ECO:0000313" key="11">
    <source>
        <dbReference type="Proteomes" id="UP000243002"/>
    </source>
</evidence>
<sequence length="274" mass="28073">MTPAIAMTIGGSDSSGGAGIQADLKTFTSMKVYGCSAISCVTAQNTKGVSRVDALSPEALSAQISAVLTDLPVAALKTGMLLNVGLIEATAAALAALTIPKLIDPVMVSRAGSVLLEPSAIAAYRLLLPQAELLTPNLHEAQLLSGVTIEAATDLEGAVEQAAQRLLELGSAAVLVKGGGRPELRGRDYLLQRHAPGQWLSHAPISTTHTHGSGCTLGAAITAQRALGLSLQEAVIEAKRYVEGGLRSALAIGAGHGPLCHWHAYGSVGQRRAP</sequence>
<feature type="domain" description="Pyridoxamine kinase/Phosphomethylpyrimidine kinase" evidence="9">
    <location>
        <begin position="13"/>
        <end position="259"/>
    </location>
</feature>
<keyword evidence="8" id="KW-0784">Thiamine biosynthesis</keyword>
<keyword evidence="11" id="KW-1185">Reference proteome</keyword>
<dbReference type="GO" id="GO:0008972">
    <property type="term" value="F:phosphomethylpyrimidine kinase activity"/>
    <property type="evidence" value="ECO:0007669"/>
    <property type="project" value="UniProtKB-EC"/>
</dbReference>
<dbReference type="Gene3D" id="3.40.1190.20">
    <property type="match status" value="1"/>
</dbReference>
<reference evidence="10 11" key="1">
    <citation type="journal article" date="2018" name="Environ. Microbiol.">
        <title>Ecological and genomic features of two widespread freshwater picocyanobacteria.</title>
        <authorList>
            <person name="Cabello-Yeves P.J."/>
            <person name="Picazo A."/>
            <person name="Camacho A."/>
            <person name="Callieri C."/>
            <person name="Rosselli R."/>
            <person name="Roda-Garcia J.J."/>
            <person name="Coutinho F.H."/>
            <person name="Rodriguez-Valera F."/>
        </authorList>
    </citation>
    <scope>NUCLEOTIDE SEQUENCE [LARGE SCALE GENOMIC DNA]</scope>
    <source>
        <strain evidence="10 11">Tous</strain>
    </source>
</reference>
<comment type="catalytic activity">
    <reaction evidence="1">
        <text>4-amino-5-hydroxymethyl-2-methylpyrimidine + ATP = 4-amino-2-methyl-5-(phosphooxymethyl)pyrimidine + ADP + H(+)</text>
        <dbReference type="Rhea" id="RHEA:23096"/>
        <dbReference type="ChEBI" id="CHEBI:15378"/>
        <dbReference type="ChEBI" id="CHEBI:16892"/>
        <dbReference type="ChEBI" id="CHEBI:30616"/>
        <dbReference type="ChEBI" id="CHEBI:58354"/>
        <dbReference type="ChEBI" id="CHEBI:456216"/>
        <dbReference type="EC" id="2.7.1.49"/>
    </reaction>
</comment>
<evidence type="ECO:0000259" key="9">
    <source>
        <dbReference type="Pfam" id="PF08543"/>
    </source>
</evidence>
<keyword evidence="7" id="KW-0067">ATP-binding</keyword>